<dbReference type="eggNOG" id="ENOG502SN0S">
    <property type="taxonomic scope" value="Eukaryota"/>
</dbReference>
<dbReference type="HOGENOM" id="CLU_603405_0_0_1"/>
<feature type="region of interest" description="Disordered" evidence="1">
    <location>
        <begin position="62"/>
        <end position="205"/>
    </location>
</feature>
<dbReference type="AlphaFoldDB" id="H3GZI1"/>
<proteinExistence type="predicted"/>
<evidence type="ECO:0000313" key="2">
    <source>
        <dbReference type="EnsemblProtists" id="Phyra83213"/>
    </source>
</evidence>
<dbReference type="InParanoid" id="H3GZI1"/>
<feature type="compositionally biased region" description="Polar residues" evidence="1">
    <location>
        <begin position="106"/>
        <end position="118"/>
    </location>
</feature>
<feature type="compositionally biased region" description="Basic residues" evidence="1">
    <location>
        <begin position="175"/>
        <end position="186"/>
    </location>
</feature>
<feature type="compositionally biased region" description="Polar residues" evidence="1">
    <location>
        <begin position="126"/>
        <end position="139"/>
    </location>
</feature>
<feature type="region of interest" description="Disordered" evidence="1">
    <location>
        <begin position="393"/>
        <end position="417"/>
    </location>
</feature>
<feature type="region of interest" description="Disordered" evidence="1">
    <location>
        <begin position="1"/>
        <end position="50"/>
    </location>
</feature>
<dbReference type="Proteomes" id="UP000005238">
    <property type="component" value="Unassembled WGS sequence"/>
</dbReference>
<dbReference type="OMA" id="AMSTRIF"/>
<organism evidence="2 3">
    <name type="scientific">Phytophthora ramorum</name>
    <name type="common">Sudden oak death agent</name>
    <dbReference type="NCBI Taxonomy" id="164328"/>
    <lineage>
        <taxon>Eukaryota</taxon>
        <taxon>Sar</taxon>
        <taxon>Stramenopiles</taxon>
        <taxon>Oomycota</taxon>
        <taxon>Peronosporomycetes</taxon>
        <taxon>Peronosporales</taxon>
        <taxon>Peronosporaceae</taxon>
        <taxon>Phytophthora</taxon>
    </lineage>
</organism>
<protein>
    <submittedName>
        <fullName evidence="2">Uncharacterized protein</fullName>
    </submittedName>
</protein>
<accession>H3GZI1</accession>
<feature type="compositionally biased region" description="Basic and acidic residues" evidence="1">
    <location>
        <begin position="252"/>
        <end position="290"/>
    </location>
</feature>
<feature type="compositionally biased region" description="Basic and acidic residues" evidence="1">
    <location>
        <begin position="32"/>
        <end position="48"/>
    </location>
</feature>
<dbReference type="EnsemblProtists" id="Phyra83213">
    <property type="protein sequence ID" value="Phyra83213"/>
    <property type="gene ID" value="Phyra83213"/>
</dbReference>
<feature type="compositionally biased region" description="Basic residues" evidence="1">
    <location>
        <begin position="1"/>
        <end position="10"/>
    </location>
</feature>
<feature type="region of interest" description="Disordered" evidence="1">
    <location>
        <begin position="248"/>
        <end position="296"/>
    </location>
</feature>
<feature type="compositionally biased region" description="Low complexity" evidence="1">
    <location>
        <begin position="84"/>
        <end position="98"/>
    </location>
</feature>
<keyword evidence="3" id="KW-1185">Reference proteome</keyword>
<evidence type="ECO:0000256" key="1">
    <source>
        <dbReference type="SAM" id="MobiDB-lite"/>
    </source>
</evidence>
<dbReference type="VEuPathDB" id="FungiDB:KRP23_7569"/>
<dbReference type="VEuPathDB" id="FungiDB:KRP22_441"/>
<sequence>MTDRRRKRKPTNSSTDDTVKDFHAVDPVQARRSSDWGDHESRNRHESWMSKVSLAMSTRIFSGGKKLGGSRSTQVLPISVADNSKTSVGSMSSSSMASLQEPELQQAPSRPMGSQQTLRLVASEKSLGSSTDATGSPVTTFGACPSVTCDVASDDSDDSSRDDDCVIRLSSRGSTSHRRGNSRRQRSSAVQKVRPGEEDDEEDAMFAPTQTRVMSISSREAQEDGSTEVNVQDAAPILKGFFSKSVSLSTEQRQRQREQRREALYRESKQRQDNLREQTERERLVSEESSRRRKVGQLRRLNQQRRIELLRDAASARETLLVRIQEDNDLYHAERERWGNDFEDEMHVLSEAFKKARTTDANRPMTVAGLAVPVAISQLERDASNFEKRVKTAQPALANTQQRRAERPSTTGVTPSSLDVDLSSSPFFESCEVFTLGDSIDVLDLFGGDDQASDISPSKIGSSTAATCTQQPDLDIDQLLGEREKLLQRLAVIDQMVQQHQQ</sequence>
<evidence type="ECO:0000313" key="3">
    <source>
        <dbReference type="Proteomes" id="UP000005238"/>
    </source>
</evidence>
<name>H3GZI1_PHYRM</name>
<reference evidence="2" key="2">
    <citation type="submission" date="2015-06" db="UniProtKB">
        <authorList>
            <consortium name="EnsemblProtists"/>
        </authorList>
    </citation>
    <scope>IDENTIFICATION</scope>
    <source>
        <strain evidence="2">Pr102</strain>
    </source>
</reference>
<dbReference type="STRING" id="164328.H3GZI1"/>
<dbReference type="EMBL" id="DS566081">
    <property type="status" value="NOT_ANNOTATED_CDS"/>
    <property type="molecule type" value="Genomic_DNA"/>
</dbReference>
<feature type="compositionally biased region" description="Polar residues" evidence="1">
    <location>
        <begin position="397"/>
        <end position="412"/>
    </location>
</feature>
<reference evidence="3" key="1">
    <citation type="journal article" date="2006" name="Science">
        <title>Phytophthora genome sequences uncover evolutionary origins and mechanisms of pathogenesis.</title>
        <authorList>
            <person name="Tyler B.M."/>
            <person name="Tripathy S."/>
            <person name="Zhang X."/>
            <person name="Dehal P."/>
            <person name="Jiang R.H."/>
            <person name="Aerts A."/>
            <person name="Arredondo F.D."/>
            <person name="Baxter L."/>
            <person name="Bensasson D."/>
            <person name="Beynon J.L."/>
            <person name="Chapman J."/>
            <person name="Damasceno C.M."/>
            <person name="Dorrance A.E."/>
            <person name="Dou D."/>
            <person name="Dickerman A.W."/>
            <person name="Dubchak I.L."/>
            <person name="Garbelotto M."/>
            <person name="Gijzen M."/>
            <person name="Gordon S.G."/>
            <person name="Govers F."/>
            <person name="Grunwald N.J."/>
            <person name="Huang W."/>
            <person name="Ivors K.L."/>
            <person name="Jones R.W."/>
            <person name="Kamoun S."/>
            <person name="Krampis K."/>
            <person name="Lamour K.H."/>
            <person name="Lee M.K."/>
            <person name="McDonald W.H."/>
            <person name="Medina M."/>
            <person name="Meijer H.J."/>
            <person name="Nordberg E.K."/>
            <person name="Maclean D.J."/>
            <person name="Ospina-Giraldo M.D."/>
            <person name="Morris P.F."/>
            <person name="Phuntumart V."/>
            <person name="Putnam N.H."/>
            <person name="Rash S."/>
            <person name="Rose J.K."/>
            <person name="Sakihama Y."/>
            <person name="Salamov A.A."/>
            <person name="Savidor A."/>
            <person name="Scheuring C.F."/>
            <person name="Smith B.M."/>
            <person name="Sobral B.W."/>
            <person name="Terry A."/>
            <person name="Torto-Alalibo T.A."/>
            <person name="Win J."/>
            <person name="Xu Z."/>
            <person name="Zhang H."/>
            <person name="Grigoriev I.V."/>
            <person name="Rokhsar D.S."/>
            <person name="Boore J.L."/>
        </authorList>
    </citation>
    <scope>NUCLEOTIDE SEQUENCE [LARGE SCALE GENOMIC DNA]</scope>
    <source>
        <strain evidence="3">Pr102</strain>
    </source>
</reference>